<dbReference type="EMBL" id="HBUE01049403">
    <property type="protein sequence ID" value="CAG6463731.1"/>
    <property type="molecule type" value="Transcribed_RNA"/>
</dbReference>
<sequence length="103" mass="11090">MLSDTIIIIIIIKQDVLRPPLASAVVGVGKNMLAFGIGNRHLLAPQSSVPMGSEWGGVGGLNWSDQRQTNKRFAEPTQLIGPSLLCARVEKSNPLSVLHHLGR</sequence>
<name>A0A8D8B1G8_CULPI</name>
<evidence type="ECO:0000313" key="1">
    <source>
        <dbReference type="EMBL" id="CAG6463731.1"/>
    </source>
</evidence>
<protein>
    <submittedName>
        <fullName evidence="1">(northern house mosquito) hypothetical protein</fullName>
    </submittedName>
</protein>
<accession>A0A8D8B1G8</accession>
<dbReference type="AlphaFoldDB" id="A0A8D8B1G8"/>
<proteinExistence type="predicted"/>
<organism evidence="1">
    <name type="scientific">Culex pipiens</name>
    <name type="common">House mosquito</name>
    <dbReference type="NCBI Taxonomy" id="7175"/>
    <lineage>
        <taxon>Eukaryota</taxon>
        <taxon>Metazoa</taxon>
        <taxon>Ecdysozoa</taxon>
        <taxon>Arthropoda</taxon>
        <taxon>Hexapoda</taxon>
        <taxon>Insecta</taxon>
        <taxon>Pterygota</taxon>
        <taxon>Neoptera</taxon>
        <taxon>Endopterygota</taxon>
        <taxon>Diptera</taxon>
        <taxon>Nematocera</taxon>
        <taxon>Culicoidea</taxon>
        <taxon>Culicidae</taxon>
        <taxon>Culicinae</taxon>
        <taxon>Culicini</taxon>
        <taxon>Culex</taxon>
        <taxon>Culex</taxon>
    </lineage>
</organism>
<reference evidence="1" key="1">
    <citation type="submission" date="2021-05" db="EMBL/GenBank/DDBJ databases">
        <authorList>
            <person name="Alioto T."/>
            <person name="Alioto T."/>
            <person name="Gomez Garrido J."/>
        </authorList>
    </citation>
    <scope>NUCLEOTIDE SEQUENCE</scope>
</reference>